<dbReference type="Proteomes" id="UP001595629">
    <property type="component" value="Unassembled WGS sequence"/>
</dbReference>
<accession>A0ABV7TEB1</accession>
<comment type="caution">
    <text evidence="1">The sequence shown here is derived from an EMBL/GenBank/DDBJ whole genome shotgun (WGS) entry which is preliminary data.</text>
</comment>
<protein>
    <submittedName>
        <fullName evidence="1">Uncharacterized protein</fullName>
    </submittedName>
</protein>
<sequence length="71" mass="7769">MPFDLACLVATVVAIALVAIPFRYVAAVQTVPDWRRILLQIAAKNAAVLNLKLVWPYDHTLPSNGGLKIDL</sequence>
<evidence type="ECO:0000313" key="2">
    <source>
        <dbReference type="Proteomes" id="UP001595629"/>
    </source>
</evidence>
<evidence type="ECO:0000313" key="1">
    <source>
        <dbReference type="EMBL" id="MFC3613316.1"/>
    </source>
</evidence>
<organism evidence="1 2">
    <name type="scientific">Lutimaribacter marinistellae</name>
    <dbReference type="NCBI Taxonomy" id="1820329"/>
    <lineage>
        <taxon>Bacteria</taxon>
        <taxon>Pseudomonadati</taxon>
        <taxon>Pseudomonadota</taxon>
        <taxon>Alphaproteobacteria</taxon>
        <taxon>Rhodobacterales</taxon>
        <taxon>Roseobacteraceae</taxon>
        <taxon>Lutimaribacter</taxon>
    </lineage>
</organism>
<dbReference type="RefSeq" id="WP_386734485.1">
    <property type="nucleotide sequence ID" value="NZ_JBHRXI010000004.1"/>
</dbReference>
<keyword evidence="2" id="KW-1185">Reference proteome</keyword>
<gene>
    <name evidence="1" type="ORF">ACFORG_06045</name>
</gene>
<name>A0ABV7TEB1_9RHOB</name>
<proteinExistence type="predicted"/>
<dbReference type="EMBL" id="JBHRXI010000004">
    <property type="protein sequence ID" value="MFC3613316.1"/>
    <property type="molecule type" value="Genomic_DNA"/>
</dbReference>
<reference evidence="2" key="1">
    <citation type="journal article" date="2019" name="Int. J. Syst. Evol. Microbiol.">
        <title>The Global Catalogue of Microorganisms (GCM) 10K type strain sequencing project: providing services to taxonomists for standard genome sequencing and annotation.</title>
        <authorList>
            <consortium name="The Broad Institute Genomics Platform"/>
            <consortium name="The Broad Institute Genome Sequencing Center for Infectious Disease"/>
            <person name="Wu L."/>
            <person name="Ma J."/>
        </authorList>
    </citation>
    <scope>NUCLEOTIDE SEQUENCE [LARGE SCALE GENOMIC DNA]</scope>
    <source>
        <strain evidence="2">KCTC 42911</strain>
    </source>
</reference>